<dbReference type="AlphaFoldDB" id="A0A1H5RIL1"/>
<organism evidence="1 2">
    <name type="scientific">Amycolatopsis pretoriensis</name>
    <dbReference type="NCBI Taxonomy" id="218821"/>
    <lineage>
        <taxon>Bacteria</taxon>
        <taxon>Bacillati</taxon>
        <taxon>Actinomycetota</taxon>
        <taxon>Actinomycetes</taxon>
        <taxon>Pseudonocardiales</taxon>
        <taxon>Pseudonocardiaceae</taxon>
        <taxon>Amycolatopsis</taxon>
    </lineage>
</organism>
<dbReference type="Proteomes" id="UP000198878">
    <property type="component" value="Unassembled WGS sequence"/>
</dbReference>
<reference evidence="2" key="1">
    <citation type="submission" date="2016-10" db="EMBL/GenBank/DDBJ databases">
        <authorList>
            <person name="Varghese N."/>
            <person name="Submissions S."/>
        </authorList>
    </citation>
    <scope>NUCLEOTIDE SEQUENCE [LARGE SCALE GENOMIC DNA]</scope>
    <source>
        <strain evidence="2">DSM 44654</strain>
    </source>
</reference>
<name>A0A1H5RIL1_9PSEU</name>
<keyword evidence="2" id="KW-1185">Reference proteome</keyword>
<dbReference type="RefSeq" id="WP_086678951.1">
    <property type="nucleotide sequence ID" value="NZ_FNUJ01000018.1"/>
</dbReference>
<accession>A0A1H5RIL1</accession>
<evidence type="ECO:0000313" key="1">
    <source>
        <dbReference type="EMBL" id="SEF38159.1"/>
    </source>
</evidence>
<proteinExistence type="predicted"/>
<gene>
    <name evidence="1" type="ORF">SAMN05421837_118110</name>
</gene>
<protein>
    <submittedName>
        <fullName evidence="1">Uncharacterized protein</fullName>
    </submittedName>
</protein>
<evidence type="ECO:0000313" key="2">
    <source>
        <dbReference type="Proteomes" id="UP000198878"/>
    </source>
</evidence>
<dbReference type="EMBL" id="FNUJ01000018">
    <property type="protein sequence ID" value="SEF38159.1"/>
    <property type="molecule type" value="Genomic_DNA"/>
</dbReference>
<sequence length="98" mass="10857">MRTFDALLADIDREIAADTIPTDAPAPVAAYLRALLARYAQWATSQDGTVTEVIPADAIRRELSRLTTSTQPTTGREERNGRACHIGCRHIDCDDRLF</sequence>